<evidence type="ECO:0000256" key="9">
    <source>
        <dbReference type="ARBA" id="ARBA00023201"/>
    </source>
</evidence>
<keyword evidence="2" id="KW-0813">Transport</keyword>
<dbReference type="InterPro" id="IPR018422">
    <property type="entry name" value="Cation/H_exchanger_CPA1"/>
</dbReference>
<proteinExistence type="predicted"/>
<dbReference type="PANTHER" id="PTHR10110:SF86">
    <property type="entry name" value="SODIUM_HYDROGEN EXCHANGER 7"/>
    <property type="match status" value="1"/>
</dbReference>
<dbReference type="Gene3D" id="6.10.140.1330">
    <property type="match status" value="1"/>
</dbReference>
<feature type="transmembrane region" description="Helical" evidence="10">
    <location>
        <begin position="83"/>
        <end position="107"/>
    </location>
</feature>
<dbReference type="Proteomes" id="UP000003330">
    <property type="component" value="Unassembled WGS sequence"/>
</dbReference>
<dbReference type="GO" id="GO:0015385">
    <property type="term" value="F:sodium:proton antiporter activity"/>
    <property type="evidence" value="ECO:0007669"/>
    <property type="project" value="InterPro"/>
</dbReference>
<protein>
    <submittedName>
        <fullName evidence="12">Transporter, CPA2 family</fullName>
    </submittedName>
</protein>
<feature type="transmembrane region" description="Helical" evidence="10">
    <location>
        <begin position="353"/>
        <end position="373"/>
    </location>
</feature>
<keyword evidence="6" id="KW-0915">Sodium</keyword>
<evidence type="ECO:0000259" key="11">
    <source>
        <dbReference type="Pfam" id="PF00999"/>
    </source>
</evidence>
<name>G5JZC0_9STRE</name>
<gene>
    <name evidence="12" type="ORF">STRIC_0630</name>
</gene>
<accession>G5JZC0</accession>
<organism evidence="12 13">
    <name type="scientific">Streptococcus ictaluri 707-05</name>
    <dbReference type="NCBI Taxonomy" id="764299"/>
    <lineage>
        <taxon>Bacteria</taxon>
        <taxon>Bacillati</taxon>
        <taxon>Bacillota</taxon>
        <taxon>Bacilli</taxon>
        <taxon>Lactobacillales</taxon>
        <taxon>Streptococcaceae</taxon>
        <taxon>Streptococcus</taxon>
    </lineage>
</organism>
<feature type="transmembrane region" description="Helical" evidence="10">
    <location>
        <begin position="229"/>
        <end position="252"/>
    </location>
</feature>
<dbReference type="GO" id="GO:0098719">
    <property type="term" value="P:sodium ion import across plasma membrane"/>
    <property type="evidence" value="ECO:0007669"/>
    <property type="project" value="TreeGrafter"/>
</dbReference>
<dbReference type="STRING" id="764299.STRIC_0630"/>
<evidence type="ECO:0000256" key="2">
    <source>
        <dbReference type="ARBA" id="ARBA00022448"/>
    </source>
</evidence>
<evidence type="ECO:0000256" key="1">
    <source>
        <dbReference type="ARBA" id="ARBA00004651"/>
    </source>
</evidence>
<dbReference type="OrthoDB" id="9809206at2"/>
<dbReference type="AlphaFoldDB" id="G5JZC0"/>
<evidence type="ECO:0000256" key="8">
    <source>
        <dbReference type="ARBA" id="ARBA00023136"/>
    </source>
</evidence>
<feature type="transmembrane region" description="Helical" evidence="10">
    <location>
        <begin position="312"/>
        <end position="337"/>
    </location>
</feature>
<evidence type="ECO:0000256" key="5">
    <source>
        <dbReference type="ARBA" id="ARBA00022989"/>
    </source>
</evidence>
<keyword evidence="8 10" id="KW-0472">Membrane</keyword>
<reference evidence="12 13" key="1">
    <citation type="journal article" date="2014" name="Int. J. Syst. Evol. Microbiol.">
        <title>Phylogenomics and the dynamic genome evolution of the genus Streptococcus.</title>
        <authorList>
            <consortium name="The Broad Institute Genome Sequencing Platform"/>
            <person name="Richards V.P."/>
            <person name="Palmer S.R."/>
            <person name="Pavinski Bitar P.D."/>
            <person name="Qin X."/>
            <person name="Weinstock G.M."/>
            <person name="Highlander S.K."/>
            <person name="Town C.D."/>
            <person name="Burne R.A."/>
            <person name="Stanhope M.J."/>
        </authorList>
    </citation>
    <scope>NUCLEOTIDE SEQUENCE [LARGE SCALE GENOMIC DNA]</scope>
    <source>
        <strain evidence="12 13">707-05</strain>
    </source>
</reference>
<dbReference type="eggNOG" id="COG0025">
    <property type="taxonomic scope" value="Bacteria"/>
</dbReference>
<dbReference type="PANTHER" id="PTHR10110">
    <property type="entry name" value="SODIUM/HYDROGEN EXCHANGER"/>
    <property type="match status" value="1"/>
</dbReference>
<evidence type="ECO:0000256" key="7">
    <source>
        <dbReference type="ARBA" id="ARBA00023065"/>
    </source>
</evidence>
<evidence type="ECO:0000313" key="12">
    <source>
        <dbReference type="EMBL" id="EHI70868.1"/>
    </source>
</evidence>
<feature type="transmembrane region" description="Helical" evidence="10">
    <location>
        <begin position="184"/>
        <end position="209"/>
    </location>
</feature>
<keyword evidence="3" id="KW-1003">Cell membrane</keyword>
<dbReference type="Pfam" id="PF00999">
    <property type="entry name" value="Na_H_Exchanger"/>
    <property type="match status" value="1"/>
</dbReference>
<sequence>MSFSILLIIFLMSLVVSNVINRIFPQLPLPAIQLAFGLLYGIWSKGNTITLNPELFLTFVIAPLNFREGQESDVNSFLRFRTFITYLILPTVFITTILMGLTAYQVLPIELPMAVAFAMGAALAPTDAVALLSIANCFQFPKRIKNILTSEGLLNDASGLVAFQFALTALATGYFSLAKASLHLLMAILGGVLVGLGFALLHRILLSVLEKFDAADVTGVLLLELTLPFASYFLAYILGFSAIIAVVIAGVMQANRIKKVTLFDAQVDRVTHVIWETINVMLNGFVFLIFGVELAEILGPVLSSPQYSNVYLFGMVLLITAVLFLVRFLLISLFYAIRGHRNHKPFKKYQKDILLLTFSGVKGSVSIATILLLPRMDSFQYQFVLFTVRAVTLLSFLTGLVVLPRLVSPLRVNPDHFAKIGILTSVLQELEKESRKAPKNQAALYQVMDIYNHRIERLILEQEPNNVKEDLAELQLLIIAIESEGLEYAFKHGHVSLFEYRLYQSYLKSLERQVNRSFVSSFTYSLTILMRVLRRLMRELLALNGMAAFWKSFKRPHHLLQQEDRQHLTDLYLSNTELVLDALEDLEGYYNAALVNFLQGKRLQDAELIKSGLFVERVITHLIPDNSGELLHGYYLERRAIHEAELREDISAAQAHGLRHHVNELETYSLRQNASNVFNDYLSTNSF</sequence>
<dbReference type="GO" id="GO:0051453">
    <property type="term" value="P:regulation of intracellular pH"/>
    <property type="evidence" value="ECO:0007669"/>
    <property type="project" value="TreeGrafter"/>
</dbReference>
<keyword evidence="5 10" id="KW-1133">Transmembrane helix</keyword>
<evidence type="ECO:0000256" key="3">
    <source>
        <dbReference type="ARBA" id="ARBA00022475"/>
    </source>
</evidence>
<feature type="transmembrane region" description="Helical" evidence="10">
    <location>
        <begin position="273"/>
        <end position="292"/>
    </location>
</feature>
<feature type="transmembrane region" description="Helical" evidence="10">
    <location>
        <begin position="379"/>
        <end position="403"/>
    </location>
</feature>
<feature type="domain" description="Cation/H+ exchanger transmembrane" evidence="11">
    <location>
        <begin position="9"/>
        <end position="402"/>
    </location>
</feature>
<evidence type="ECO:0000313" key="13">
    <source>
        <dbReference type="Proteomes" id="UP000003330"/>
    </source>
</evidence>
<evidence type="ECO:0000256" key="6">
    <source>
        <dbReference type="ARBA" id="ARBA00023053"/>
    </source>
</evidence>
<keyword evidence="9" id="KW-0739">Sodium transport</keyword>
<evidence type="ECO:0000256" key="10">
    <source>
        <dbReference type="SAM" id="Phobius"/>
    </source>
</evidence>
<keyword evidence="4 10" id="KW-0812">Transmembrane</keyword>
<keyword evidence="7" id="KW-0406">Ion transport</keyword>
<keyword evidence="13" id="KW-1185">Reference proteome</keyword>
<evidence type="ECO:0000256" key="4">
    <source>
        <dbReference type="ARBA" id="ARBA00022692"/>
    </source>
</evidence>
<dbReference type="InterPro" id="IPR006153">
    <property type="entry name" value="Cation/H_exchanger_TM"/>
</dbReference>
<comment type="subcellular location">
    <subcellularLocation>
        <location evidence="1">Cell membrane</location>
        <topology evidence="1">Multi-pass membrane protein</topology>
    </subcellularLocation>
</comment>
<dbReference type="GO" id="GO:0015386">
    <property type="term" value="F:potassium:proton antiporter activity"/>
    <property type="evidence" value="ECO:0007669"/>
    <property type="project" value="TreeGrafter"/>
</dbReference>
<dbReference type="GO" id="GO:0005886">
    <property type="term" value="C:plasma membrane"/>
    <property type="evidence" value="ECO:0007669"/>
    <property type="project" value="UniProtKB-SubCell"/>
</dbReference>
<dbReference type="RefSeq" id="WP_008087184.1">
    <property type="nucleotide sequence ID" value="NZ_AEUX02000001.1"/>
</dbReference>
<dbReference type="EMBL" id="AEUX02000001">
    <property type="protein sequence ID" value="EHI70868.1"/>
    <property type="molecule type" value="Genomic_DNA"/>
</dbReference>
<feature type="transmembrane region" description="Helical" evidence="10">
    <location>
        <begin position="113"/>
        <end position="135"/>
    </location>
</feature>
<comment type="caution">
    <text evidence="12">The sequence shown here is derived from an EMBL/GenBank/DDBJ whole genome shotgun (WGS) entry which is preliminary data.</text>
</comment>